<dbReference type="GO" id="GO:0006412">
    <property type="term" value="P:translation"/>
    <property type="evidence" value="ECO:0007669"/>
    <property type="project" value="UniProtKB-UniRule"/>
</dbReference>
<reference evidence="2" key="1">
    <citation type="journal article" date="2020" name="mSystems">
        <title>Genome- and Community-Level Interaction Insights into Carbon Utilization and Element Cycling Functions of Hydrothermarchaeota in Hydrothermal Sediment.</title>
        <authorList>
            <person name="Zhou Z."/>
            <person name="Liu Y."/>
            <person name="Xu W."/>
            <person name="Pan J."/>
            <person name="Luo Z.H."/>
            <person name="Li M."/>
        </authorList>
    </citation>
    <scope>NUCLEOTIDE SEQUENCE [LARGE SCALE GENOMIC DNA]</scope>
    <source>
        <strain evidence="2">SpSt-468</strain>
    </source>
</reference>
<keyword evidence="1" id="KW-0436">Ligase</keyword>
<evidence type="ECO:0000256" key="1">
    <source>
        <dbReference type="HAMAP-Rule" id="MF_00122"/>
    </source>
</evidence>
<dbReference type="GO" id="GO:0006450">
    <property type="term" value="P:regulation of translational fidelity"/>
    <property type="evidence" value="ECO:0007669"/>
    <property type="project" value="InterPro"/>
</dbReference>
<dbReference type="PANTHER" id="PTHR15004">
    <property type="entry name" value="GLUTAMYL-TRNA(GLN) AMIDOTRANSFERASE SUBUNIT C, MITOCHONDRIAL"/>
    <property type="match status" value="1"/>
</dbReference>
<dbReference type="Gene3D" id="1.10.20.60">
    <property type="entry name" value="Glu-tRNAGln amidotransferase C subunit, N-terminal domain"/>
    <property type="match status" value="1"/>
</dbReference>
<sequence>MERLKIVSKERTERLAWLAKIELTEEEKVKFTEQLNKILDSAKLLEEVDVGGIDPTFHAIEVTNDLRDDVEEDSMDRKDALANAAKTKDGYFVAPKIV</sequence>
<dbReference type="Pfam" id="PF02686">
    <property type="entry name" value="GatC"/>
    <property type="match status" value="1"/>
</dbReference>
<comment type="catalytic activity">
    <reaction evidence="1">
        <text>L-aspartyl-tRNA(Asn) + L-glutamine + ATP + H2O = L-asparaginyl-tRNA(Asn) + L-glutamate + ADP + phosphate + 2 H(+)</text>
        <dbReference type="Rhea" id="RHEA:14513"/>
        <dbReference type="Rhea" id="RHEA-COMP:9674"/>
        <dbReference type="Rhea" id="RHEA-COMP:9677"/>
        <dbReference type="ChEBI" id="CHEBI:15377"/>
        <dbReference type="ChEBI" id="CHEBI:15378"/>
        <dbReference type="ChEBI" id="CHEBI:29985"/>
        <dbReference type="ChEBI" id="CHEBI:30616"/>
        <dbReference type="ChEBI" id="CHEBI:43474"/>
        <dbReference type="ChEBI" id="CHEBI:58359"/>
        <dbReference type="ChEBI" id="CHEBI:78515"/>
        <dbReference type="ChEBI" id="CHEBI:78516"/>
        <dbReference type="ChEBI" id="CHEBI:456216"/>
    </reaction>
</comment>
<dbReference type="EC" id="6.3.5.-" evidence="1"/>
<comment type="function">
    <text evidence="1">Allows the formation of correctly charged Asn-tRNA(Asn) or Gln-tRNA(Gln) through the transamidation of misacylated Asp-tRNA(Asn) or Glu-tRNA(Gln) in organisms which lack either or both of asparaginyl-tRNA or glutaminyl-tRNA synthetases. The reaction takes place in the presence of glutamine and ATP through an activated phospho-Asp-tRNA(Asn) or phospho-Glu-tRNA(Gln).</text>
</comment>
<name>A0A7C3J3U4_9CREN</name>
<evidence type="ECO:0000313" key="2">
    <source>
        <dbReference type="EMBL" id="HFK20173.1"/>
    </source>
</evidence>
<comment type="subunit">
    <text evidence="1">Heterotrimer of A, B and C subunits.</text>
</comment>
<dbReference type="InterPro" id="IPR003837">
    <property type="entry name" value="GatC"/>
</dbReference>
<dbReference type="NCBIfam" id="TIGR00135">
    <property type="entry name" value="gatC"/>
    <property type="match status" value="1"/>
</dbReference>
<organism evidence="2">
    <name type="scientific">Candidatus Methanomethylicus mesodigestus</name>
    <dbReference type="NCBI Taxonomy" id="1867258"/>
    <lineage>
        <taxon>Archaea</taxon>
        <taxon>Thermoproteota</taxon>
        <taxon>Methanosuratincolia</taxon>
        <taxon>Candidatus Methanomethylicales</taxon>
        <taxon>Candidatus Methanomethylicaceae</taxon>
        <taxon>Candidatus Methanomethylicus</taxon>
    </lineage>
</organism>
<comment type="caution">
    <text evidence="2">The sequence shown here is derived from an EMBL/GenBank/DDBJ whole genome shotgun (WGS) entry which is preliminary data.</text>
</comment>
<dbReference type="GO" id="GO:0016740">
    <property type="term" value="F:transferase activity"/>
    <property type="evidence" value="ECO:0007669"/>
    <property type="project" value="UniProtKB-KW"/>
</dbReference>
<gene>
    <name evidence="1 2" type="primary">gatC</name>
    <name evidence="2" type="ORF">ENS19_02730</name>
</gene>
<dbReference type="HAMAP" id="MF_00122">
    <property type="entry name" value="GatC"/>
    <property type="match status" value="1"/>
</dbReference>
<keyword evidence="1" id="KW-0648">Protein biosynthesis</keyword>
<dbReference type="GO" id="GO:0050567">
    <property type="term" value="F:glutaminyl-tRNA synthase (glutamine-hydrolyzing) activity"/>
    <property type="evidence" value="ECO:0007669"/>
    <property type="project" value="UniProtKB-UniRule"/>
</dbReference>
<keyword evidence="1" id="KW-0547">Nucleotide-binding</keyword>
<comment type="similarity">
    <text evidence="1">Belongs to the GatC family.</text>
</comment>
<comment type="catalytic activity">
    <reaction evidence="1">
        <text>L-glutamyl-tRNA(Gln) + L-glutamine + ATP + H2O = L-glutaminyl-tRNA(Gln) + L-glutamate + ADP + phosphate + H(+)</text>
        <dbReference type="Rhea" id="RHEA:17521"/>
        <dbReference type="Rhea" id="RHEA-COMP:9681"/>
        <dbReference type="Rhea" id="RHEA-COMP:9684"/>
        <dbReference type="ChEBI" id="CHEBI:15377"/>
        <dbReference type="ChEBI" id="CHEBI:15378"/>
        <dbReference type="ChEBI" id="CHEBI:29985"/>
        <dbReference type="ChEBI" id="CHEBI:30616"/>
        <dbReference type="ChEBI" id="CHEBI:43474"/>
        <dbReference type="ChEBI" id="CHEBI:58359"/>
        <dbReference type="ChEBI" id="CHEBI:78520"/>
        <dbReference type="ChEBI" id="CHEBI:78521"/>
        <dbReference type="ChEBI" id="CHEBI:456216"/>
    </reaction>
</comment>
<keyword evidence="1" id="KW-0067">ATP-binding</keyword>
<dbReference type="GO" id="GO:0070681">
    <property type="term" value="P:glutaminyl-tRNAGln biosynthesis via transamidation"/>
    <property type="evidence" value="ECO:0007669"/>
    <property type="project" value="TreeGrafter"/>
</dbReference>
<dbReference type="SUPFAM" id="SSF141000">
    <property type="entry name" value="Glu-tRNAGln amidotransferase C subunit"/>
    <property type="match status" value="1"/>
</dbReference>
<dbReference type="GO" id="GO:0005524">
    <property type="term" value="F:ATP binding"/>
    <property type="evidence" value="ECO:0007669"/>
    <property type="project" value="UniProtKB-KW"/>
</dbReference>
<dbReference type="InterPro" id="IPR036113">
    <property type="entry name" value="Asp/Glu-ADT_sf_sub_c"/>
</dbReference>
<protein>
    <recommendedName>
        <fullName evidence="1">Aspartyl/glutamyl-tRNA(Asn/Gln) amidotransferase subunit C</fullName>
        <shortName evidence="1">Asp/Glu-ADT subunit C</shortName>
        <ecNumber evidence="1">6.3.5.-</ecNumber>
    </recommendedName>
</protein>
<keyword evidence="2" id="KW-0808">Transferase</keyword>
<dbReference type="PANTHER" id="PTHR15004:SF0">
    <property type="entry name" value="GLUTAMYL-TRNA(GLN) AMIDOTRANSFERASE SUBUNIT C, MITOCHONDRIAL"/>
    <property type="match status" value="1"/>
</dbReference>
<dbReference type="EMBL" id="DSTX01000002">
    <property type="protein sequence ID" value="HFK20173.1"/>
    <property type="molecule type" value="Genomic_DNA"/>
</dbReference>
<accession>A0A7C3J3U4</accession>
<dbReference type="AlphaFoldDB" id="A0A7C3J3U4"/>
<proteinExistence type="inferred from homology"/>